<protein>
    <recommendedName>
        <fullName evidence="2">RanBD1 domain-containing protein</fullName>
    </recommendedName>
</protein>
<dbReference type="SUPFAM" id="SSF50729">
    <property type="entry name" value="PH domain-like"/>
    <property type="match status" value="1"/>
</dbReference>
<evidence type="ECO:0000259" key="2">
    <source>
        <dbReference type="PROSITE" id="PS50196"/>
    </source>
</evidence>
<dbReference type="InterPro" id="IPR045256">
    <property type="entry name" value="RanBP1_RanBD"/>
</dbReference>
<dbReference type="InterPro" id="IPR000156">
    <property type="entry name" value="Ran_bind_dom"/>
</dbReference>
<evidence type="ECO:0000256" key="1">
    <source>
        <dbReference type="SAM" id="MobiDB-lite"/>
    </source>
</evidence>
<accession>A0AAN6RI66</accession>
<evidence type="ECO:0000313" key="4">
    <source>
        <dbReference type="Proteomes" id="UP001280581"/>
    </source>
</evidence>
<keyword evidence="4" id="KW-1185">Reference proteome</keyword>
<dbReference type="PROSITE" id="PS50196">
    <property type="entry name" value="RANBD1"/>
    <property type="match status" value="1"/>
</dbReference>
<dbReference type="Proteomes" id="UP001280581">
    <property type="component" value="Unassembled WGS sequence"/>
</dbReference>
<dbReference type="AlphaFoldDB" id="A0AAN6RI66"/>
<sequence length="251" mass="27825">MADAKPDPAAEQVANPAATLQKDETAKVTTDITDPKPAEDKPAASTVTETVANAASTATSAVKDNVFSMFGGGPKKEKKEEENDENEPSGASKPKADDENPENEEPDVEFKPVVHLTEKVDVKTNEELEEQTFKMRAKLFKFDRDSREWKERGTGDVRLLKHKENGKTRLVMRRDKTLKVCANHYVVPDMKLSPNVGSDRSWVWNASADVSEGEPEAQTLAIRFANSENANAFKEAFIKAQQENEALFKSE</sequence>
<dbReference type="PANTHER" id="PTHR23138:SF87">
    <property type="entry name" value="E3 SUMO-PROTEIN LIGASE RANBP2"/>
    <property type="match status" value="1"/>
</dbReference>
<feature type="domain" description="RanBD1" evidence="2">
    <location>
        <begin position="109"/>
        <end position="246"/>
    </location>
</feature>
<dbReference type="InterPro" id="IPR045255">
    <property type="entry name" value="RanBP1-like"/>
</dbReference>
<dbReference type="EMBL" id="WVTA01000005">
    <property type="protein sequence ID" value="KAK3209645.1"/>
    <property type="molecule type" value="Genomic_DNA"/>
</dbReference>
<gene>
    <name evidence="3" type="ORF">GRF29_44g202496</name>
</gene>
<name>A0AAN6RI66_9PLEO</name>
<dbReference type="GO" id="GO:0005643">
    <property type="term" value="C:nuclear pore"/>
    <property type="evidence" value="ECO:0007669"/>
    <property type="project" value="TreeGrafter"/>
</dbReference>
<feature type="region of interest" description="Disordered" evidence="1">
    <location>
        <begin position="60"/>
        <end position="112"/>
    </location>
</feature>
<reference evidence="3 4" key="1">
    <citation type="submission" date="2021-02" db="EMBL/GenBank/DDBJ databases">
        <title>Genome assembly of Pseudopithomyces chartarum.</title>
        <authorList>
            <person name="Jauregui R."/>
            <person name="Singh J."/>
            <person name="Voisey C."/>
        </authorList>
    </citation>
    <scope>NUCLEOTIDE SEQUENCE [LARGE SCALE GENOMIC DNA]</scope>
    <source>
        <strain evidence="3 4">AGR01</strain>
    </source>
</reference>
<feature type="region of interest" description="Disordered" evidence="1">
    <location>
        <begin position="1"/>
        <end position="47"/>
    </location>
</feature>
<dbReference type="PANTHER" id="PTHR23138">
    <property type="entry name" value="RAN BINDING PROTEIN"/>
    <property type="match status" value="1"/>
</dbReference>
<dbReference type="Pfam" id="PF00638">
    <property type="entry name" value="Ran_BP1"/>
    <property type="match status" value="1"/>
</dbReference>
<proteinExistence type="predicted"/>
<evidence type="ECO:0000313" key="3">
    <source>
        <dbReference type="EMBL" id="KAK3209645.1"/>
    </source>
</evidence>
<dbReference type="GO" id="GO:0005737">
    <property type="term" value="C:cytoplasm"/>
    <property type="evidence" value="ECO:0007669"/>
    <property type="project" value="TreeGrafter"/>
</dbReference>
<feature type="compositionally biased region" description="Basic and acidic residues" evidence="1">
    <location>
        <begin position="33"/>
        <end position="42"/>
    </location>
</feature>
<dbReference type="SMART" id="SM00160">
    <property type="entry name" value="RanBD"/>
    <property type="match status" value="1"/>
</dbReference>
<dbReference type="FunFam" id="2.30.29.30:FF:000254">
    <property type="entry name" value="Ran-specific GTPase-activating protein 1"/>
    <property type="match status" value="1"/>
</dbReference>
<dbReference type="CDD" id="cd13179">
    <property type="entry name" value="RanBD_RanBP1"/>
    <property type="match status" value="1"/>
</dbReference>
<dbReference type="GO" id="GO:0006913">
    <property type="term" value="P:nucleocytoplasmic transport"/>
    <property type="evidence" value="ECO:0007669"/>
    <property type="project" value="InterPro"/>
</dbReference>
<dbReference type="InterPro" id="IPR011993">
    <property type="entry name" value="PH-like_dom_sf"/>
</dbReference>
<dbReference type="Gene3D" id="2.30.29.30">
    <property type="entry name" value="Pleckstrin-homology domain (PH domain)/Phosphotyrosine-binding domain (PTB)"/>
    <property type="match status" value="1"/>
</dbReference>
<comment type="caution">
    <text evidence="3">The sequence shown here is derived from an EMBL/GenBank/DDBJ whole genome shotgun (WGS) entry which is preliminary data.</text>
</comment>
<dbReference type="GO" id="GO:0005096">
    <property type="term" value="F:GTPase activator activity"/>
    <property type="evidence" value="ECO:0007669"/>
    <property type="project" value="TreeGrafter"/>
</dbReference>
<organism evidence="3 4">
    <name type="scientific">Pseudopithomyces chartarum</name>
    <dbReference type="NCBI Taxonomy" id="1892770"/>
    <lineage>
        <taxon>Eukaryota</taxon>
        <taxon>Fungi</taxon>
        <taxon>Dikarya</taxon>
        <taxon>Ascomycota</taxon>
        <taxon>Pezizomycotina</taxon>
        <taxon>Dothideomycetes</taxon>
        <taxon>Pleosporomycetidae</taxon>
        <taxon>Pleosporales</taxon>
        <taxon>Massarineae</taxon>
        <taxon>Didymosphaeriaceae</taxon>
        <taxon>Pseudopithomyces</taxon>
    </lineage>
</organism>